<gene>
    <name evidence="4" type="ORF">SAMN05444272_1053</name>
</gene>
<name>A0A1M7C351_9HYPH</name>
<feature type="chain" id="PRO_5012703349" evidence="2">
    <location>
        <begin position="28"/>
        <end position="230"/>
    </location>
</feature>
<keyword evidence="2" id="KW-0732">Signal</keyword>
<evidence type="ECO:0000256" key="1">
    <source>
        <dbReference type="SAM" id="MobiDB-lite"/>
    </source>
</evidence>
<dbReference type="OrthoDB" id="9805504at2"/>
<organism evidence="4 5">
    <name type="scientific">Roseibium suaedae</name>
    <dbReference type="NCBI Taxonomy" id="735517"/>
    <lineage>
        <taxon>Bacteria</taxon>
        <taxon>Pseudomonadati</taxon>
        <taxon>Pseudomonadota</taxon>
        <taxon>Alphaproteobacteria</taxon>
        <taxon>Hyphomicrobiales</taxon>
        <taxon>Stappiaceae</taxon>
        <taxon>Roseibium</taxon>
    </lineage>
</organism>
<reference evidence="4 5" key="1">
    <citation type="submission" date="2016-11" db="EMBL/GenBank/DDBJ databases">
        <authorList>
            <person name="Jaros S."/>
            <person name="Januszkiewicz K."/>
            <person name="Wedrychowicz H."/>
        </authorList>
    </citation>
    <scope>NUCLEOTIDE SEQUENCE [LARGE SCALE GENOMIC DNA]</scope>
    <source>
        <strain evidence="4 5">DSM 22153</strain>
    </source>
</reference>
<evidence type="ECO:0000313" key="5">
    <source>
        <dbReference type="Proteomes" id="UP000186002"/>
    </source>
</evidence>
<dbReference type="GO" id="GO:0004519">
    <property type="term" value="F:endonuclease activity"/>
    <property type="evidence" value="ECO:0007669"/>
    <property type="project" value="UniProtKB-KW"/>
</dbReference>
<keyword evidence="4" id="KW-0378">Hydrolase</keyword>
<dbReference type="SMART" id="SM00318">
    <property type="entry name" value="SNc"/>
    <property type="match status" value="1"/>
</dbReference>
<feature type="region of interest" description="Disordered" evidence="1">
    <location>
        <begin position="165"/>
        <end position="187"/>
    </location>
</feature>
<evidence type="ECO:0000313" key="4">
    <source>
        <dbReference type="EMBL" id="SHL61641.1"/>
    </source>
</evidence>
<dbReference type="InterPro" id="IPR016071">
    <property type="entry name" value="Staphylococal_nuclease_OB-fold"/>
</dbReference>
<feature type="domain" description="TNase-like" evidence="3">
    <location>
        <begin position="32"/>
        <end position="148"/>
    </location>
</feature>
<keyword evidence="4" id="KW-0255">Endonuclease</keyword>
<dbReference type="AlphaFoldDB" id="A0A1M7C351"/>
<dbReference type="PROSITE" id="PS50830">
    <property type="entry name" value="TNASE_3"/>
    <property type="match status" value="1"/>
</dbReference>
<dbReference type="InterPro" id="IPR035437">
    <property type="entry name" value="SNase_OB-fold_sf"/>
</dbReference>
<dbReference type="RefSeq" id="WP_073009683.1">
    <property type="nucleotide sequence ID" value="NZ_FRBW01000001.1"/>
</dbReference>
<feature type="signal peptide" evidence="2">
    <location>
        <begin position="1"/>
        <end position="27"/>
    </location>
</feature>
<sequence>MFLRAKPLRMALFLGLAEILISSSTQATPSLRVIDGDTLVLDGEHVRLNGIDAPEMAQTCRSARGKETRCGKDAKAALEKLVAAGHVECRGTEQDAYGRRLATCYANGRDINAQMVRLGHAFAFRKYSLAYVAEEELARRDHAGLFAGKAQAPWEFRARKWQVASKGGSQKNDPSAPEGCPIKGNISGNGKIYHTPWSPSYERTRIDPSRGERWFCSEDEAIAAGWRAPG</sequence>
<dbReference type="EMBL" id="FRBW01000001">
    <property type="protein sequence ID" value="SHL61641.1"/>
    <property type="molecule type" value="Genomic_DNA"/>
</dbReference>
<keyword evidence="4" id="KW-0540">Nuclease</keyword>
<dbReference type="STRING" id="735517.SAMN05444272_1053"/>
<keyword evidence="5" id="KW-1185">Reference proteome</keyword>
<protein>
    <submittedName>
        <fullName evidence="4">Endonuclease YncB, thermonuclease family</fullName>
    </submittedName>
</protein>
<dbReference type="PANTHER" id="PTHR12302">
    <property type="entry name" value="EBNA2 BINDING PROTEIN P100"/>
    <property type="match status" value="1"/>
</dbReference>
<dbReference type="Pfam" id="PF00565">
    <property type="entry name" value="SNase"/>
    <property type="match status" value="1"/>
</dbReference>
<accession>A0A1M7C351</accession>
<evidence type="ECO:0000256" key="2">
    <source>
        <dbReference type="SAM" id="SignalP"/>
    </source>
</evidence>
<dbReference type="PANTHER" id="PTHR12302:SF26">
    <property type="entry name" value="BLR1266 PROTEIN"/>
    <property type="match status" value="1"/>
</dbReference>
<proteinExistence type="predicted"/>
<dbReference type="SUPFAM" id="SSF50199">
    <property type="entry name" value="Staphylococcal nuclease"/>
    <property type="match status" value="1"/>
</dbReference>
<dbReference type="Proteomes" id="UP000186002">
    <property type="component" value="Unassembled WGS sequence"/>
</dbReference>
<evidence type="ECO:0000259" key="3">
    <source>
        <dbReference type="PROSITE" id="PS50830"/>
    </source>
</evidence>
<dbReference type="Gene3D" id="2.40.50.90">
    <property type="match status" value="1"/>
</dbReference>